<evidence type="ECO:0000256" key="1">
    <source>
        <dbReference type="SAM" id="MobiDB-lite"/>
    </source>
</evidence>
<keyword evidence="3" id="KW-1185">Reference proteome</keyword>
<evidence type="ECO:0000313" key="2">
    <source>
        <dbReference type="EMBL" id="GFR81579.1"/>
    </source>
</evidence>
<gene>
    <name evidence="2" type="ORF">ElyMa_005929200</name>
</gene>
<feature type="region of interest" description="Disordered" evidence="1">
    <location>
        <begin position="1"/>
        <end position="23"/>
    </location>
</feature>
<accession>A0AAV4G8H6</accession>
<dbReference type="AlphaFoldDB" id="A0AAV4G8H6"/>
<name>A0AAV4G8H6_9GAST</name>
<protein>
    <submittedName>
        <fullName evidence="2">Uncharacterized protein</fullName>
    </submittedName>
</protein>
<dbReference type="Proteomes" id="UP000762676">
    <property type="component" value="Unassembled WGS sequence"/>
</dbReference>
<reference evidence="2 3" key="1">
    <citation type="journal article" date="2021" name="Elife">
        <title>Chloroplast acquisition without the gene transfer in kleptoplastic sea slugs, Plakobranchus ocellatus.</title>
        <authorList>
            <person name="Maeda T."/>
            <person name="Takahashi S."/>
            <person name="Yoshida T."/>
            <person name="Shimamura S."/>
            <person name="Takaki Y."/>
            <person name="Nagai Y."/>
            <person name="Toyoda A."/>
            <person name="Suzuki Y."/>
            <person name="Arimoto A."/>
            <person name="Ishii H."/>
            <person name="Satoh N."/>
            <person name="Nishiyama T."/>
            <person name="Hasebe M."/>
            <person name="Maruyama T."/>
            <person name="Minagawa J."/>
            <person name="Obokata J."/>
            <person name="Shigenobu S."/>
        </authorList>
    </citation>
    <scope>NUCLEOTIDE SEQUENCE [LARGE SCALE GENOMIC DNA]</scope>
</reference>
<sequence length="129" mass="14486">MGENFHNIDGQEAGPGYKHDRSDSEAKNHRHAFLFNASFHLINAHVEFFGWGCERLSKSSDCDLLNIYLIHCYPVYAVFFVIDMRKLSPLRPSDPVVVSVTGGIQLQHGAVNQGNFSLYAYLLMGVLRG</sequence>
<comment type="caution">
    <text evidence="2">The sequence shown here is derived from an EMBL/GenBank/DDBJ whole genome shotgun (WGS) entry which is preliminary data.</text>
</comment>
<proteinExistence type="predicted"/>
<organism evidence="2 3">
    <name type="scientific">Elysia marginata</name>
    <dbReference type="NCBI Taxonomy" id="1093978"/>
    <lineage>
        <taxon>Eukaryota</taxon>
        <taxon>Metazoa</taxon>
        <taxon>Spiralia</taxon>
        <taxon>Lophotrochozoa</taxon>
        <taxon>Mollusca</taxon>
        <taxon>Gastropoda</taxon>
        <taxon>Heterobranchia</taxon>
        <taxon>Euthyneura</taxon>
        <taxon>Panpulmonata</taxon>
        <taxon>Sacoglossa</taxon>
        <taxon>Placobranchoidea</taxon>
        <taxon>Plakobranchidae</taxon>
        <taxon>Elysia</taxon>
    </lineage>
</organism>
<evidence type="ECO:0000313" key="3">
    <source>
        <dbReference type="Proteomes" id="UP000762676"/>
    </source>
</evidence>
<dbReference type="EMBL" id="BMAT01011892">
    <property type="protein sequence ID" value="GFR81579.1"/>
    <property type="molecule type" value="Genomic_DNA"/>
</dbReference>